<evidence type="ECO:0000313" key="4">
    <source>
        <dbReference type="Proteomes" id="UP000198415"/>
    </source>
</evidence>
<evidence type="ECO:0000313" key="3">
    <source>
        <dbReference type="EMBL" id="SNS59052.1"/>
    </source>
</evidence>
<reference evidence="3 4" key="1">
    <citation type="submission" date="2017-06" db="EMBL/GenBank/DDBJ databases">
        <authorList>
            <person name="Kim H.J."/>
            <person name="Triplett B.A."/>
        </authorList>
    </citation>
    <scope>NUCLEOTIDE SEQUENCE [LARGE SCALE GENOMIC DNA]</scope>
    <source>
        <strain evidence="3 4">DSM 43151</strain>
    </source>
</reference>
<gene>
    <name evidence="3" type="ORF">SAMN06264365_1193</name>
</gene>
<dbReference type="OrthoDB" id="3296665at2"/>
<evidence type="ECO:0000256" key="2">
    <source>
        <dbReference type="SAM" id="SignalP"/>
    </source>
</evidence>
<keyword evidence="4" id="KW-1185">Reference proteome</keyword>
<evidence type="ECO:0000256" key="1">
    <source>
        <dbReference type="SAM" id="MobiDB-lite"/>
    </source>
</evidence>
<dbReference type="RefSeq" id="WP_089297412.1">
    <property type="nucleotide sequence ID" value="NZ_BOMU01000086.1"/>
</dbReference>
<proteinExistence type="predicted"/>
<dbReference type="AlphaFoldDB" id="A0A239FS47"/>
<feature type="signal peptide" evidence="2">
    <location>
        <begin position="1"/>
        <end position="23"/>
    </location>
</feature>
<feature type="chain" id="PRO_5012511944" evidence="2">
    <location>
        <begin position="24"/>
        <end position="188"/>
    </location>
</feature>
<dbReference type="Proteomes" id="UP000198415">
    <property type="component" value="Unassembled WGS sequence"/>
</dbReference>
<accession>A0A239FS47</accession>
<organism evidence="3 4">
    <name type="scientific">Actinoplanes regularis</name>
    <dbReference type="NCBI Taxonomy" id="52697"/>
    <lineage>
        <taxon>Bacteria</taxon>
        <taxon>Bacillati</taxon>
        <taxon>Actinomycetota</taxon>
        <taxon>Actinomycetes</taxon>
        <taxon>Micromonosporales</taxon>
        <taxon>Micromonosporaceae</taxon>
        <taxon>Actinoplanes</taxon>
    </lineage>
</organism>
<feature type="region of interest" description="Disordered" evidence="1">
    <location>
        <begin position="159"/>
        <end position="188"/>
    </location>
</feature>
<sequence length="188" mass="20174">MYSCCLALLAVAGVALHPAPVRYDPETKTGYVAGGEIRKAFGWSAAVLASKAAGIRFDHQFWTDDTYTATCGREVRPVVHHREFGRYDLSDEIARTGQGDLDFRITGAPTGISGTTSPPQPGDPCPDRPDATITRIRLASTTTGWSLNATSGAVHRRLLTRHTTEPGNSPARPGQQRESRTSSPIAGI</sequence>
<name>A0A239FS47_9ACTN</name>
<keyword evidence="2" id="KW-0732">Signal</keyword>
<feature type="region of interest" description="Disordered" evidence="1">
    <location>
        <begin position="109"/>
        <end position="129"/>
    </location>
</feature>
<dbReference type="EMBL" id="FZNR01000019">
    <property type="protein sequence ID" value="SNS59052.1"/>
    <property type="molecule type" value="Genomic_DNA"/>
</dbReference>
<protein>
    <submittedName>
        <fullName evidence="3">Uncharacterized protein</fullName>
    </submittedName>
</protein>